<dbReference type="AlphaFoldDB" id="A0AA86P997"/>
<dbReference type="EMBL" id="CAXDID020000052">
    <property type="protein sequence ID" value="CAL6005923.1"/>
    <property type="molecule type" value="Genomic_DNA"/>
</dbReference>
<accession>A0AA86P997</accession>
<name>A0AA86P997_9EUKA</name>
<sequence length="1243" mass="135722">MRKLNSVSSTPASKQIPAPCRATANQKYYSGSLGCQSLITIYKMFSSIIVVYKYLQQRNQQCSSNILVDNMQHSYCQKLNTLNNVKLNDAVYLTQKANNINLFIYTNATQQSQINVSVSNVDVNVFSLFGFGTHKQTVTDSNINISLQFQVQIGALICTICGVEVQSCNLTFVASGRKISSVIITPKDRFTIQSTFVQFRIKSHNSSGLANVLSYTTVPFEICNCKMTGVNLIQSQNNGYIASTVHANVFLQISQFDICVDSTPRFGYESAKITVTGIESVRCDVCDSQSVVYGLCRDSLTYSELVGGMYQCVPPFEYADNKCVCAYGYLLNDTQCVNVVDAINDVQDLVNDTNADQMEFLEQNLESVQNFLIQIDQSIASNFTDIDSRIISNYTLANQNLFLNTSVLDARIFANISDIKHDFYISQIKADTNLLANTTVLDQRIFNNFTLVNTIIQNISLQLLEFNVSLQFGNQIIEYQLEIINNLSLQINCSKNTGYSLVNGSCVKISCSLMGQQSVNGVCQCLIAYQVVLNGECVCPENSTVNGGQCVCKIVGQTIHNGVCGCKTMGAYIINGECACGQNSVNVSDRCVCPGGANLVNGICKCTNVNAYISGNSCVCPTYSSLIENTCTCPSNSQIINNICSCYIITGQIMNNGVCTCITSGAFVYNGVCVCGEYALNTSNKCTCPDYSSLINNICECDIKGQQIINQSCQCQSGQSIINDTCQISRQQINITGFECSQEVYIINFDVQSITNQINTSTNFSSGYVFSASALIQNAFIDISDHVYTTIVNPLFQSQNTFQNLKIQLGTQSFIEGSFIILASSSILINQMNIISKFESQLTVNNGINILSQAIWKVNISNLLVNLQFAPSAGYITLISKINGLFNISGYQILGTYVSSQIVAMIGLNILTTNQISVNFINIQPNAYNVGNGSSYLFGQIMNSECTIVVSNIVITIGNVSNSLVLGSITTNDTYGIYYLFGGIISYVNRNNQASVIINNILLDSYQNFNTSYVSNSGFLVGYVYSEQAKISINNICIQQNMVSSTIQFRYFGLIGNNYGNLSIQNAQTCFSAHGSFFSDFGIIGSQISGYLNIYSLQTQVNISSSLGFCIGTIIGTQSANSTVENVIILGGNIFSSSQYVGGFIGYQNYQSIVKIFNSTVSKTYVAGSNSTGGIIGYSSFFLSLSNTKIHQVHLFGSNIGIVIGYNLGFQSIFNSSSSSNYFLNVLQNDCYTLLNSWSAVGC</sequence>
<dbReference type="Proteomes" id="UP001642409">
    <property type="component" value="Unassembled WGS sequence"/>
</dbReference>
<gene>
    <name evidence="2" type="ORF">HINF_LOCUS19849</name>
    <name evidence="1" type="ORF">HINF_LOCUS20230</name>
</gene>
<comment type="caution">
    <text evidence="1">The sequence shown here is derived from an EMBL/GenBank/DDBJ whole genome shotgun (WGS) entry which is preliminary data.</text>
</comment>
<evidence type="ECO:0000313" key="1">
    <source>
        <dbReference type="EMBL" id="CAI9932585.1"/>
    </source>
</evidence>
<proteinExistence type="predicted"/>
<reference evidence="2 3" key="2">
    <citation type="submission" date="2024-07" db="EMBL/GenBank/DDBJ databases">
        <authorList>
            <person name="Akdeniz Z."/>
        </authorList>
    </citation>
    <scope>NUCLEOTIDE SEQUENCE [LARGE SCALE GENOMIC DNA]</scope>
</reference>
<evidence type="ECO:0000313" key="3">
    <source>
        <dbReference type="Proteomes" id="UP001642409"/>
    </source>
</evidence>
<keyword evidence="3" id="KW-1185">Reference proteome</keyword>
<reference evidence="1" key="1">
    <citation type="submission" date="2023-06" db="EMBL/GenBank/DDBJ databases">
        <authorList>
            <person name="Kurt Z."/>
        </authorList>
    </citation>
    <scope>NUCLEOTIDE SEQUENCE</scope>
</reference>
<protein>
    <submittedName>
        <fullName evidence="1">High cysteine membrane protein</fullName>
    </submittedName>
    <submittedName>
        <fullName evidence="2">High_cysteine membrane protein</fullName>
    </submittedName>
</protein>
<evidence type="ECO:0000313" key="2">
    <source>
        <dbReference type="EMBL" id="CAL6005923.1"/>
    </source>
</evidence>
<dbReference type="EMBL" id="CATOUU010000517">
    <property type="protein sequence ID" value="CAI9932585.1"/>
    <property type="molecule type" value="Genomic_DNA"/>
</dbReference>
<organism evidence="1">
    <name type="scientific">Hexamita inflata</name>
    <dbReference type="NCBI Taxonomy" id="28002"/>
    <lineage>
        <taxon>Eukaryota</taxon>
        <taxon>Metamonada</taxon>
        <taxon>Diplomonadida</taxon>
        <taxon>Hexamitidae</taxon>
        <taxon>Hexamitinae</taxon>
        <taxon>Hexamita</taxon>
    </lineage>
</organism>